<evidence type="ECO:0000256" key="2">
    <source>
        <dbReference type="ARBA" id="ARBA00022723"/>
    </source>
</evidence>
<evidence type="ECO:0000256" key="4">
    <source>
        <dbReference type="ARBA" id="ARBA00023014"/>
    </source>
</evidence>
<dbReference type="EMBL" id="CABL01000001">
    <property type="protein sequence ID" value="CBH74156.1"/>
    <property type="molecule type" value="Genomic_DNA"/>
</dbReference>
<keyword evidence="2" id="KW-0479">Metal-binding</keyword>
<dbReference type="Pfam" id="PF06050">
    <property type="entry name" value="HGD-D"/>
    <property type="match status" value="1"/>
</dbReference>
<keyword evidence="4" id="KW-0411">Iron-sulfur</keyword>
<sequence>MTETHYQGKLHHLQKELMSEYYAALTASANGSGVPAAYLLIGGNPVELLRAFDILPVFPEVNALQLAVRKQSLPFIQSAEFMGYSSDNCAYVKADIGMYFGGRQTPFATIPEPSLLLCNYVGCNVYLDWFGHLAEFTGQSAFQLDIPFIRSASGKPSKEDIEYVLRQLHHLIGRCEEITGRKLDEEKLREAVRLSSLTGDLWAKIKHLTKRTPAPYDAYFDSVTMMAPLYCLRGTPQGLEFFETAYAELLAKAEAGIGPLEKERFRYVIEGPPPWPHLRAFRDMFSRWDAVAVASTYSTVGGLWEFGFTHDPDHPLESIARHLLEWNLTNRNFLQRYEQIERYLEEWNANALIIHSVKSCRLFSAGQGDMREYFTKRGVPTLLVESDLEDPRYFSEAQMRNRIDAFFESIAHRPIREGVTA</sequence>
<reference evidence="5" key="1">
    <citation type="submission" date="2009-10" db="EMBL/GenBank/DDBJ databases">
        <title>Diversity of trophic interactions inside an arsenic-rich microbial ecosystem.</title>
        <authorList>
            <person name="Bertin P.N."/>
            <person name="Heinrich-Salmeron A."/>
            <person name="Pelletier E."/>
            <person name="Goulhen-Chollet F."/>
            <person name="Arsene-Ploetze F."/>
            <person name="Gallien S."/>
            <person name="Calteau A."/>
            <person name="Vallenet D."/>
            <person name="Casiot C."/>
            <person name="Chane-Woon-Ming B."/>
            <person name="Giloteaux L."/>
            <person name="Barakat M."/>
            <person name="Bonnefoy V."/>
            <person name="Bruneel O."/>
            <person name="Chandler M."/>
            <person name="Cleiss J."/>
            <person name="Duran R."/>
            <person name="Elbaz-Poulichet F."/>
            <person name="Fonknechten N."/>
            <person name="Lauga B."/>
            <person name="Mornico D."/>
            <person name="Ortet P."/>
            <person name="Schaeffer C."/>
            <person name="Siguier P."/>
            <person name="Alexander Thil Smith A."/>
            <person name="Van Dorsselaer A."/>
            <person name="Weissenbach J."/>
            <person name="Medigue C."/>
            <person name="Le Paslier D."/>
        </authorList>
    </citation>
    <scope>NUCLEOTIDE SEQUENCE</scope>
</reference>
<comment type="caution">
    <text evidence="5">The sequence shown here is derived from an EMBL/GenBank/DDBJ whole genome shotgun (WGS) entry which is preliminary data.</text>
</comment>
<keyword evidence="3" id="KW-0408">Iron</keyword>
<gene>
    <name evidence="5" type="ORF">CARN1_2043</name>
</gene>
<dbReference type="GO" id="GO:0051536">
    <property type="term" value="F:iron-sulfur cluster binding"/>
    <property type="evidence" value="ECO:0007669"/>
    <property type="project" value="UniProtKB-KW"/>
</dbReference>
<dbReference type="InterPro" id="IPR010327">
    <property type="entry name" value="FldB/FldC_alpha/beta"/>
</dbReference>
<evidence type="ECO:0000256" key="3">
    <source>
        <dbReference type="ARBA" id="ARBA00023004"/>
    </source>
</evidence>
<dbReference type="AlphaFoldDB" id="E6PCH2"/>
<accession>E6PCH2</accession>
<name>E6PCH2_9ZZZZ</name>
<dbReference type="GO" id="GO:0046872">
    <property type="term" value="F:metal ion binding"/>
    <property type="evidence" value="ECO:0007669"/>
    <property type="project" value="UniProtKB-KW"/>
</dbReference>
<protein>
    <submittedName>
        <fullName evidence="5">Benzoyl-CoA reductase, subunit B</fullName>
    </submittedName>
</protein>
<dbReference type="PANTHER" id="PTHR30548">
    <property type="entry name" value="2-HYDROXYGLUTARYL-COA DEHYDRATASE, D-COMPONENT-RELATED"/>
    <property type="match status" value="1"/>
</dbReference>
<dbReference type="Gene3D" id="3.40.50.11900">
    <property type="match status" value="1"/>
</dbReference>
<dbReference type="Gene3D" id="3.40.50.11890">
    <property type="match status" value="1"/>
</dbReference>
<proteinExistence type="inferred from homology"/>
<comment type="similarity">
    <text evidence="1">Belongs to the FldB/FldC dehydratase alpha/beta subunit family.</text>
</comment>
<evidence type="ECO:0000313" key="5">
    <source>
        <dbReference type="EMBL" id="CBH74156.1"/>
    </source>
</evidence>
<evidence type="ECO:0000256" key="1">
    <source>
        <dbReference type="ARBA" id="ARBA00005806"/>
    </source>
</evidence>
<dbReference type="PANTHER" id="PTHR30548:SF4">
    <property type="entry name" value="SUBUNIT OF OXYGEN-SENSITIVE 2-HYDROXYISOCAPROYL-COA DEHYDRATASE"/>
    <property type="match status" value="1"/>
</dbReference>
<organism evidence="5">
    <name type="scientific">mine drainage metagenome</name>
    <dbReference type="NCBI Taxonomy" id="410659"/>
    <lineage>
        <taxon>unclassified sequences</taxon>
        <taxon>metagenomes</taxon>
        <taxon>ecological metagenomes</taxon>
    </lineage>
</organism>